<dbReference type="Gene3D" id="3.90.1340.10">
    <property type="entry name" value="Phage tail collar domain"/>
    <property type="match status" value="1"/>
</dbReference>
<evidence type="ECO:0000313" key="2">
    <source>
        <dbReference type="EMBL" id="CAR63410.1"/>
    </source>
</evidence>
<dbReference type="SUPFAM" id="SSF88874">
    <property type="entry name" value="Receptor-binding domain of short tail fibre protein gp12"/>
    <property type="match status" value="1"/>
</dbReference>
<evidence type="ECO:0000313" key="3">
    <source>
        <dbReference type="Proteomes" id="UP000001515"/>
    </source>
</evidence>
<dbReference type="InterPro" id="IPR037053">
    <property type="entry name" value="Phage_tail_collar_dom_sf"/>
</dbReference>
<dbReference type="KEGG" id="vg:8303420"/>
<feature type="domain" description="Phage tail collar" evidence="1">
    <location>
        <begin position="16"/>
        <end position="78"/>
    </location>
</feature>
<dbReference type="OrthoDB" id="9515at10239"/>
<protein>
    <submittedName>
        <fullName evidence="2">Putative short tail fibre</fullName>
    </submittedName>
</protein>
<name>C7BVI1_9CAUD</name>
<dbReference type="EMBL" id="FM207411">
    <property type="protein sequence ID" value="CAR63410.1"/>
    <property type="molecule type" value="Genomic_DNA"/>
</dbReference>
<keyword evidence="3" id="KW-1185">Reference proteome</keyword>
<dbReference type="GeneID" id="8303420"/>
<dbReference type="InterPro" id="IPR011083">
    <property type="entry name" value="Phage_tail_collar_dom"/>
</dbReference>
<organism evidence="2 3">
    <name type="scientific">Synechococcus phage S-RSM4</name>
    <dbReference type="NCBI Taxonomy" id="555387"/>
    <lineage>
        <taxon>Viruses</taxon>
        <taxon>Duplodnaviria</taxon>
        <taxon>Heunggongvirae</taxon>
        <taxon>Uroviricota</taxon>
        <taxon>Caudoviricetes</taxon>
        <taxon>Pantevenvirales</taxon>
        <taxon>Kyanoviridae</taxon>
        <taxon>Gibbetvirus</taxon>
        <taxon>Gibbetvirus rsm4</taxon>
    </lineage>
</organism>
<dbReference type="Pfam" id="PF07484">
    <property type="entry name" value="Collar"/>
    <property type="match status" value="1"/>
</dbReference>
<gene>
    <name evidence="2" type="ORF">SRSM4_213</name>
</gene>
<sequence length="397" mass="43634">MAFYNRLKTMKSAPIGTIMPWSGSSSRTGANPDGIPHGWIPCDGTSYPAQDYPLLAAHLGNTYGPTDEAIQGNFPDFDDADLFRVPNLNGRAMIDLEREYLLQEKYQYNQPDAEQVIGDLISEDGTGVTPPAIYSADTDLLFEMDPLDNMAGRIQEFTLNDPTWSKTYYTIGRKLGIDHTPGHKHSGQYTTAVPSGKYVQVFEAPTFQTSGSPNYESANLTGVTSSDGPDVWTNGFGSITYYDENTLVLTDSTKTFTQQTIPNVGLTRNIPPSGAYSSSFSDTYNYNHQEVAHTGVFPVPIQSLLGRPNYIGGDDTTTFPTNLSHAAENFTEANLANHNHFSFDITMNKSGLRAPQNLAINNIQSYTVNVSDIEKALNIVMDNNTPSQTIIMIIRAY</sequence>
<reference evidence="2 3" key="1">
    <citation type="journal article" date="2009" name="Environ. Microbiol.">
        <title>Comparative genomics of marine cyanomyoviruses reveals the widespread occurrence of Synechococcus host genes localized to a hyperplastic region: implications for mechanisms of cyanophage evolution.</title>
        <authorList>
            <person name="Millard A.D."/>
            <person name="Zwirglmaier K."/>
            <person name="Downey M.J."/>
            <person name="Mann N.H."/>
            <person name="Scanlan D.J."/>
        </authorList>
    </citation>
    <scope>NUCLEOTIDE SEQUENCE</scope>
</reference>
<proteinExistence type="predicted"/>
<accession>C7BVI1</accession>
<evidence type="ECO:0000259" key="1">
    <source>
        <dbReference type="Pfam" id="PF07484"/>
    </source>
</evidence>
<dbReference type="Proteomes" id="UP000001515">
    <property type="component" value="Segment"/>
</dbReference>
<dbReference type="RefSeq" id="YP_003097447.1">
    <property type="nucleotide sequence ID" value="NC_013085.1"/>
</dbReference>